<evidence type="ECO:0000256" key="6">
    <source>
        <dbReference type="PROSITE-ProRule" id="PRU00703"/>
    </source>
</evidence>
<dbReference type="Gene3D" id="3.30.465.10">
    <property type="match status" value="1"/>
</dbReference>
<dbReference type="InterPro" id="IPR000644">
    <property type="entry name" value="CBS_dom"/>
</dbReference>
<evidence type="ECO:0000313" key="10">
    <source>
        <dbReference type="Proteomes" id="UP000322553"/>
    </source>
</evidence>
<dbReference type="PROSITE" id="PS51371">
    <property type="entry name" value="CBS"/>
    <property type="match status" value="1"/>
</dbReference>
<proteinExistence type="inferred from homology"/>
<dbReference type="InterPro" id="IPR005496">
    <property type="entry name" value="Integral_membrane_TerC"/>
</dbReference>
<evidence type="ECO:0000313" key="9">
    <source>
        <dbReference type="EMBL" id="QEL12760.1"/>
    </source>
</evidence>
<dbReference type="Pfam" id="PF00571">
    <property type="entry name" value="CBS"/>
    <property type="match status" value="1"/>
</dbReference>
<evidence type="ECO:0000256" key="7">
    <source>
        <dbReference type="SAM" id="Phobius"/>
    </source>
</evidence>
<name>A0A5C1A1F3_9GAMM</name>
<comment type="similarity">
    <text evidence="2">Belongs to the UPF0053 family.</text>
</comment>
<accession>A0A5C1A1F3</accession>
<dbReference type="AlphaFoldDB" id="A0A5C1A1F3"/>
<gene>
    <name evidence="9" type="ORF">FY550_06115</name>
</gene>
<sequence>MAWLLDPSAWAGLLTLIIIEIVLGIDNLVFIAILADKLPPALRDRARITGLSLALIMRLILLLCLSWLMGLTQPLVTLFGHTFNGRDLILLGGGFFLIYKATSELHEHVDADASDNEGQSRACSAFSTVVAQIVVLDAVFSIDSIITAVGTVDHLMVMMIAVVVAMTLMLIASRPLTRFVAAHPTVILLCLGLLLMIGFSLVAEGLGLHIPKGYLYAAIGFAILIELLQALRQRKSRQPRSRYGSRRARTAEAIMRLLSSDEPNLTRYREESSDTAHHDEALALFDVTEQHMVRGVLSLADKPIEAIMTLRRDIDCIDLSNDVDQQIGHLRDSPHASLVVIRDGARDAPLGIVQKRRLLDASLAGEALDVAAVLEQPLVLLENVSVVEALQQFQRSGERLAFVVDEFGTLEGIVTMLDILEDIAGEMPGGSEADQRVYRVSERCFEADASEDIVDINQQLPDPLPLGRDYTSLAGLVVDRLESLPQPGARVSVPPWLIEVRDVERHRVKRVRLYRQAEEE</sequence>
<dbReference type="InterPro" id="IPR046342">
    <property type="entry name" value="CBS_dom_sf"/>
</dbReference>
<feature type="transmembrane region" description="Helical" evidence="7">
    <location>
        <begin position="154"/>
        <end position="172"/>
    </location>
</feature>
<dbReference type="PANTHER" id="PTHR22777">
    <property type="entry name" value="HEMOLYSIN-RELATED"/>
    <property type="match status" value="1"/>
</dbReference>
<dbReference type="InterPro" id="IPR016169">
    <property type="entry name" value="FAD-bd_PCMH_sub2"/>
</dbReference>
<dbReference type="InterPro" id="IPR044751">
    <property type="entry name" value="Ion_transp-like_CBS"/>
</dbReference>
<feature type="transmembrane region" description="Helical" evidence="7">
    <location>
        <begin position="179"/>
        <end position="202"/>
    </location>
</feature>
<dbReference type="CDD" id="cd04590">
    <property type="entry name" value="CBS_pair_CorC_HlyC_assoc"/>
    <property type="match status" value="1"/>
</dbReference>
<evidence type="ECO:0000256" key="1">
    <source>
        <dbReference type="ARBA" id="ARBA00004651"/>
    </source>
</evidence>
<dbReference type="SMART" id="SM01091">
    <property type="entry name" value="CorC_HlyC"/>
    <property type="match status" value="1"/>
</dbReference>
<keyword evidence="5 6" id="KW-0129">CBS domain</keyword>
<comment type="subcellular location">
    <subcellularLocation>
        <location evidence="1">Cell membrane</location>
        <topology evidence="1">Multi-pass membrane protein</topology>
    </subcellularLocation>
</comment>
<organism evidence="9 10">
    <name type="scientific">Kushneria phosphatilytica</name>
    <dbReference type="NCBI Taxonomy" id="657387"/>
    <lineage>
        <taxon>Bacteria</taxon>
        <taxon>Pseudomonadati</taxon>
        <taxon>Pseudomonadota</taxon>
        <taxon>Gammaproteobacteria</taxon>
        <taxon>Oceanospirillales</taxon>
        <taxon>Halomonadaceae</taxon>
        <taxon>Kushneria</taxon>
    </lineage>
</organism>
<evidence type="ECO:0000256" key="4">
    <source>
        <dbReference type="ARBA" id="ARBA00022737"/>
    </source>
</evidence>
<dbReference type="SUPFAM" id="SSF54631">
    <property type="entry name" value="CBS-domain pair"/>
    <property type="match status" value="1"/>
</dbReference>
<protein>
    <submittedName>
        <fullName evidence="9">CBS domain-containing protein</fullName>
    </submittedName>
</protein>
<dbReference type="GO" id="GO:0005886">
    <property type="term" value="C:plasma membrane"/>
    <property type="evidence" value="ECO:0007669"/>
    <property type="project" value="UniProtKB-SubCell"/>
</dbReference>
<feature type="transmembrane region" description="Helical" evidence="7">
    <location>
        <begin position="48"/>
        <end position="71"/>
    </location>
</feature>
<dbReference type="Pfam" id="PF03741">
    <property type="entry name" value="TerC"/>
    <property type="match status" value="1"/>
</dbReference>
<dbReference type="KEGG" id="kuy:FY550_06115"/>
<keyword evidence="7" id="KW-0472">Membrane</keyword>
<dbReference type="SUPFAM" id="SSF56176">
    <property type="entry name" value="FAD-binding/transporter-associated domain-like"/>
    <property type="match status" value="1"/>
</dbReference>
<evidence type="ECO:0000256" key="5">
    <source>
        <dbReference type="ARBA" id="ARBA00023122"/>
    </source>
</evidence>
<dbReference type="Pfam" id="PF03471">
    <property type="entry name" value="CorC_HlyC"/>
    <property type="match status" value="1"/>
</dbReference>
<keyword evidence="4" id="KW-0677">Repeat</keyword>
<keyword evidence="3" id="KW-1003">Cell membrane</keyword>
<evidence type="ECO:0000256" key="2">
    <source>
        <dbReference type="ARBA" id="ARBA00006337"/>
    </source>
</evidence>
<evidence type="ECO:0000259" key="8">
    <source>
        <dbReference type="PROSITE" id="PS51371"/>
    </source>
</evidence>
<keyword evidence="7" id="KW-0812">Transmembrane</keyword>
<evidence type="ECO:0000256" key="3">
    <source>
        <dbReference type="ARBA" id="ARBA00022475"/>
    </source>
</evidence>
<feature type="domain" description="CBS" evidence="8">
    <location>
        <begin position="373"/>
        <end position="429"/>
    </location>
</feature>
<reference evidence="9 10" key="1">
    <citation type="submission" date="2019-08" db="EMBL/GenBank/DDBJ databases">
        <title>Complete genome sequence of Kushneria sp. YCWA18, a halophilic phosphate-solubilizing bacterium isolated from Daqiao saltern in China.</title>
        <authorList>
            <person name="Du G.-X."/>
            <person name="Qu L.-Y."/>
        </authorList>
    </citation>
    <scope>NUCLEOTIDE SEQUENCE [LARGE SCALE GENOMIC DNA]</scope>
    <source>
        <strain evidence="9 10">YCWA18</strain>
    </source>
</reference>
<dbReference type="InterPro" id="IPR036318">
    <property type="entry name" value="FAD-bd_PCMH-like_sf"/>
</dbReference>
<dbReference type="PANTHER" id="PTHR22777:SF30">
    <property type="entry name" value="UPF0053 PROTEIN YEGH"/>
    <property type="match status" value="1"/>
</dbReference>
<keyword evidence="7" id="KW-1133">Transmembrane helix</keyword>
<feature type="transmembrane region" description="Helical" evidence="7">
    <location>
        <begin position="12"/>
        <end position="36"/>
    </location>
</feature>
<dbReference type="Gene3D" id="3.10.580.10">
    <property type="entry name" value="CBS-domain"/>
    <property type="match status" value="1"/>
</dbReference>
<dbReference type="EMBL" id="CP043420">
    <property type="protein sequence ID" value="QEL12760.1"/>
    <property type="molecule type" value="Genomic_DNA"/>
</dbReference>
<feature type="transmembrane region" description="Helical" evidence="7">
    <location>
        <begin position="214"/>
        <end position="231"/>
    </location>
</feature>
<dbReference type="InterPro" id="IPR005170">
    <property type="entry name" value="Transptr-assoc_dom"/>
</dbReference>
<keyword evidence="10" id="KW-1185">Reference proteome</keyword>
<dbReference type="GO" id="GO:0050660">
    <property type="term" value="F:flavin adenine dinucleotide binding"/>
    <property type="evidence" value="ECO:0007669"/>
    <property type="project" value="InterPro"/>
</dbReference>
<dbReference type="Proteomes" id="UP000322553">
    <property type="component" value="Chromosome"/>
</dbReference>